<evidence type="ECO:0000256" key="3">
    <source>
        <dbReference type="ARBA" id="ARBA00022980"/>
    </source>
</evidence>
<evidence type="ECO:0000256" key="5">
    <source>
        <dbReference type="ARBA" id="ARBA00023274"/>
    </source>
</evidence>
<sequence length="176" mass="20469">MLTRIVRSFSLLPKIITPNLEICSTQKRYSSFGSSKLQGEPEEYTKFEIFKEPPEWKFVERLIPPPTVPVPKVRDVYHSDWVPQTAKPGKHPYFIERTRNHQLPVFLSITKRGLRRLTYVRHISGDIWALADELSAHLNKLHKRNVGIQVDEVSGKIVFRTDVYSDVAVWLLKKGF</sequence>
<dbReference type="Pfam" id="PF05046">
    <property type="entry name" value="Img2"/>
    <property type="match status" value="1"/>
</dbReference>
<dbReference type="SMR" id="A0A482X1X6"/>
<name>A0A482X1X6_LAOST</name>
<dbReference type="InParanoid" id="A0A482X1X6"/>
<keyword evidence="4" id="KW-0496">Mitochondrion</keyword>
<dbReference type="EMBL" id="QKKF02019844">
    <property type="protein sequence ID" value="RZF39528.1"/>
    <property type="molecule type" value="Genomic_DNA"/>
</dbReference>
<keyword evidence="9" id="KW-1185">Reference proteome</keyword>
<comment type="caution">
    <text evidence="8">The sequence shown here is derived from an EMBL/GenBank/DDBJ whole genome shotgun (WGS) entry which is preliminary data.</text>
</comment>
<dbReference type="GO" id="GO:0003735">
    <property type="term" value="F:structural constituent of ribosome"/>
    <property type="evidence" value="ECO:0007669"/>
    <property type="project" value="InterPro"/>
</dbReference>
<keyword evidence="3" id="KW-0689">Ribosomal protein</keyword>
<dbReference type="AlphaFoldDB" id="A0A482X1X6"/>
<evidence type="ECO:0000256" key="1">
    <source>
        <dbReference type="ARBA" id="ARBA00004173"/>
    </source>
</evidence>
<comment type="similarity">
    <text evidence="2">Belongs to the mitochondrion-specific ribosomal protein mL49 family.</text>
</comment>
<organism evidence="8 9">
    <name type="scientific">Laodelphax striatellus</name>
    <name type="common">Small brown planthopper</name>
    <name type="synonym">Delphax striatella</name>
    <dbReference type="NCBI Taxonomy" id="195883"/>
    <lineage>
        <taxon>Eukaryota</taxon>
        <taxon>Metazoa</taxon>
        <taxon>Ecdysozoa</taxon>
        <taxon>Arthropoda</taxon>
        <taxon>Hexapoda</taxon>
        <taxon>Insecta</taxon>
        <taxon>Pterygota</taxon>
        <taxon>Neoptera</taxon>
        <taxon>Paraneoptera</taxon>
        <taxon>Hemiptera</taxon>
        <taxon>Auchenorrhyncha</taxon>
        <taxon>Fulgoroidea</taxon>
        <taxon>Delphacidae</taxon>
        <taxon>Criomorphinae</taxon>
        <taxon>Laodelphax</taxon>
    </lineage>
</organism>
<evidence type="ECO:0000313" key="9">
    <source>
        <dbReference type="Proteomes" id="UP000291343"/>
    </source>
</evidence>
<dbReference type="Proteomes" id="UP000291343">
    <property type="component" value="Unassembled WGS sequence"/>
</dbReference>
<dbReference type="Gene3D" id="3.30.780.10">
    <property type="entry name" value="SUI1-like domain"/>
    <property type="match status" value="1"/>
</dbReference>
<dbReference type="InterPro" id="IPR007740">
    <property type="entry name" value="Ribosomal_mL49"/>
</dbReference>
<gene>
    <name evidence="8" type="ORF">LSTR_LSTR001049</name>
</gene>
<evidence type="ECO:0000256" key="4">
    <source>
        <dbReference type="ARBA" id="ARBA00023128"/>
    </source>
</evidence>
<evidence type="ECO:0000256" key="2">
    <source>
        <dbReference type="ARBA" id="ARBA00005677"/>
    </source>
</evidence>
<dbReference type="OrthoDB" id="19439at2759"/>
<evidence type="ECO:0000256" key="7">
    <source>
        <dbReference type="ARBA" id="ARBA00035545"/>
    </source>
</evidence>
<dbReference type="FunCoup" id="A0A482X1X6">
    <property type="interactions" value="1324"/>
</dbReference>
<dbReference type="FunFam" id="3.30.780.10:FF:000009">
    <property type="entry name" value="39S ribosomal protein L49, mitochondrial"/>
    <property type="match status" value="1"/>
</dbReference>
<proteinExistence type="inferred from homology"/>
<dbReference type="PANTHER" id="PTHR13477:SF0">
    <property type="entry name" value="LARGE RIBOSOMAL SUBUNIT PROTEIN ML49"/>
    <property type="match status" value="1"/>
</dbReference>
<accession>A0A482X1X6</accession>
<evidence type="ECO:0000313" key="8">
    <source>
        <dbReference type="EMBL" id="RZF39528.1"/>
    </source>
</evidence>
<reference evidence="8 9" key="1">
    <citation type="journal article" date="2017" name="Gigascience">
        <title>Genome sequence of the small brown planthopper, Laodelphax striatellus.</title>
        <authorList>
            <person name="Zhu J."/>
            <person name="Jiang F."/>
            <person name="Wang X."/>
            <person name="Yang P."/>
            <person name="Bao Y."/>
            <person name="Zhao W."/>
            <person name="Wang W."/>
            <person name="Lu H."/>
            <person name="Wang Q."/>
            <person name="Cui N."/>
            <person name="Li J."/>
            <person name="Chen X."/>
            <person name="Luo L."/>
            <person name="Yu J."/>
            <person name="Kang L."/>
            <person name="Cui F."/>
        </authorList>
    </citation>
    <scope>NUCLEOTIDE SEQUENCE [LARGE SCALE GENOMIC DNA]</scope>
    <source>
        <strain evidence="8">Lst14</strain>
    </source>
</reference>
<dbReference type="GO" id="GO:0006412">
    <property type="term" value="P:translation"/>
    <property type="evidence" value="ECO:0007669"/>
    <property type="project" value="InterPro"/>
</dbReference>
<evidence type="ECO:0000256" key="6">
    <source>
        <dbReference type="ARBA" id="ARBA00035191"/>
    </source>
</evidence>
<dbReference type="PANTHER" id="PTHR13477">
    <property type="entry name" value="MITOCHONDRIAL 39S RIBOSOMAL PROTEIN L49"/>
    <property type="match status" value="1"/>
</dbReference>
<dbReference type="STRING" id="195883.A0A482X1X6"/>
<keyword evidence="5" id="KW-0687">Ribonucleoprotein</keyword>
<protein>
    <recommendedName>
        <fullName evidence="6">Large ribosomal subunit protein mL49</fullName>
    </recommendedName>
    <alternativeName>
        <fullName evidence="7">39S ribosomal protein L49, mitochondrial</fullName>
    </alternativeName>
</protein>
<comment type="subcellular location">
    <subcellularLocation>
        <location evidence="1">Mitochondrion</location>
    </subcellularLocation>
</comment>
<dbReference type="GO" id="GO:0005762">
    <property type="term" value="C:mitochondrial large ribosomal subunit"/>
    <property type="evidence" value="ECO:0007669"/>
    <property type="project" value="TreeGrafter"/>
</dbReference>